<sequence length="50" mass="5750">MLLNIVETPTPGALRSFIYPPRLTFISVEEVRDRSTLLLTLYFVIFSCES</sequence>
<evidence type="ECO:0000313" key="1">
    <source>
        <dbReference type="EMBL" id="MPM72036.1"/>
    </source>
</evidence>
<dbReference type="AlphaFoldDB" id="A0A645C2I7"/>
<comment type="caution">
    <text evidence="1">The sequence shown here is derived from an EMBL/GenBank/DDBJ whole genome shotgun (WGS) entry which is preliminary data.</text>
</comment>
<proteinExistence type="predicted"/>
<organism evidence="1">
    <name type="scientific">bioreactor metagenome</name>
    <dbReference type="NCBI Taxonomy" id="1076179"/>
    <lineage>
        <taxon>unclassified sequences</taxon>
        <taxon>metagenomes</taxon>
        <taxon>ecological metagenomes</taxon>
    </lineage>
</organism>
<reference evidence="1" key="1">
    <citation type="submission" date="2019-08" db="EMBL/GenBank/DDBJ databases">
        <authorList>
            <person name="Kucharzyk K."/>
            <person name="Murdoch R.W."/>
            <person name="Higgins S."/>
            <person name="Loffler F."/>
        </authorList>
    </citation>
    <scope>NUCLEOTIDE SEQUENCE</scope>
</reference>
<protein>
    <submittedName>
        <fullName evidence="1">Uncharacterized protein</fullName>
    </submittedName>
</protein>
<accession>A0A645C2I7</accession>
<gene>
    <name evidence="1" type="ORF">SDC9_119009</name>
</gene>
<name>A0A645C2I7_9ZZZZ</name>
<dbReference type="EMBL" id="VSSQ01024493">
    <property type="protein sequence ID" value="MPM72036.1"/>
    <property type="molecule type" value="Genomic_DNA"/>
</dbReference>